<dbReference type="InterPro" id="IPR029055">
    <property type="entry name" value="Ntn_hydrolases_N"/>
</dbReference>
<name>A0A6J5SP18_9CAUD</name>
<dbReference type="EMBL" id="LR796532">
    <property type="protein sequence ID" value="CAB4149908.1"/>
    <property type="molecule type" value="Genomic_DNA"/>
</dbReference>
<proteinExistence type="predicted"/>
<protein>
    <submittedName>
        <fullName evidence="5">Uncharacterized protein</fullName>
    </submittedName>
</protein>
<gene>
    <name evidence="3" type="ORF">UFOVP1140_12</name>
    <name evidence="4" type="ORF">UFOVP1258_21</name>
    <name evidence="5" type="ORF">UFOVP1500_14</name>
    <name evidence="6" type="ORF">UFOVP1588_7</name>
    <name evidence="1" type="ORF">UFOVP544_14</name>
    <name evidence="2" type="ORF">UFOVP976_8</name>
</gene>
<dbReference type="SUPFAM" id="SSF56235">
    <property type="entry name" value="N-terminal nucleophile aminohydrolases (Ntn hydrolases)"/>
    <property type="match status" value="1"/>
</dbReference>
<dbReference type="EMBL" id="LR796914">
    <property type="protein sequence ID" value="CAB4173687.1"/>
    <property type="molecule type" value="Genomic_DNA"/>
</dbReference>
<dbReference type="EMBL" id="LR798424">
    <property type="protein sequence ID" value="CAB5230915.1"/>
    <property type="molecule type" value="Genomic_DNA"/>
</dbReference>
<reference evidence="5" key="1">
    <citation type="submission" date="2020-05" db="EMBL/GenBank/DDBJ databases">
        <authorList>
            <person name="Chiriac C."/>
            <person name="Salcher M."/>
            <person name="Ghai R."/>
            <person name="Kavagutti S V."/>
        </authorList>
    </citation>
    <scope>NUCLEOTIDE SEQUENCE</scope>
</reference>
<evidence type="ECO:0000313" key="6">
    <source>
        <dbReference type="EMBL" id="CAB5230915.1"/>
    </source>
</evidence>
<dbReference type="EMBL" id="LR797449">
    <property type="protein sequence ID" value="CAB4217188.1"/>
    <property type="molecule type" value="Genomic_DNA"/>
</dbReference>
<dbReference type="Gene3D" id="3.60.20.10">
    <property type="entry name" value="Glutamine Phosphoribosylpyrophosphate, subunit 1, domain 1"/>
    <property type="match status" value="1"/>
</dbReference>
<evidence type="ECO:0000313" key="1">
    <source>
        <dbReference type="EMBL" id="CAB4149908.1"/>
    </source>
</evidence>
<dbReference type="EMBL" id="LR797205">
    <property type="protein sequence ID" value="CAB4194125.1"/>
    <property type="molecule type" value="Genomic_DNA"/>
</dbReference>
<evidence type="ECO:0000313" key="4">
    <source>
        <dbReference type="EMBL" id="CAB4194125.1"/>
    </source>
</evidence>
<organism evidence="5">
    <name type="scientific">uncultured Caudovirales phage</name>
    <dbReference type="NCBI Taxonomy" id="2100421"/>
    <lineage>
        <taxon>Viruses</taxon>
        <taxon>Duplodnaviria</taxon>
        <taxon>Heunggongvirae</taxon>
        <taxon>Uroviricota</taxon>
        <taxon>Caudoviricetes</taxon>
        <taxon>Peduoviridae</taxon>
        <taxon>Maltschvirus</taxon>
        <taxon>Maltschvirus maltsch</taxon>
    </lineage>
</organism>
<evidence type="ECO:0000313" key="5">
    <source>
        <dbReference type="EMBL" id="CAB4217188.1"/>
    </source>
</evidence>
<evidence type="ECO:0000313" key="2">
    <source>
        <dbReference type="EMBL" id="CAB4173687.1"/>
    </source>
</evidence>
<evidence type="ECO:0000313" key="3">
    <source>
        <dbReference type="EMBL" id="CAB4185932.1"/>
    </source>
</evidence>
<dbReference type="EMBL" id="LR797084">
    <property type="protein sequence ID" value="CAB4185932.1"/>
    <property type="molecule type" value="Genomic_DNA"/>
</dbReference>
<sequence>MTTLAAIQGNGWAVIGSDSLSTDDSGRPIQMATPKIVQNGSYLIAGAGSVRGCNILQYGWTPPKPRGDLDKFMTKTFIPAMRKAFLEAGYDMKQDSSEALHDSEFLVIVHGVIYPIFEDYSWERSTEPYYVSGSGGGFALGALKALDPDISSEWLARQSIEKAIQIAMSCDTASGGSIYLASQKGYK</sequence>
<accession>A0A6J5SP18</accession>